<feature type="domain" description="EGF-like" evidence="5">
    <location>
        <begin position="113"/>
        <end position="146"/>
    </location>
</feature>
<evidence type="ECO:0000259" key="5">
    <source>
        <dbReference type="PROSITE" id="PS50026"/>
    </source>
</evidence>
<dbReference type="PROSITE" id="PS00022">
    <property type="entry name" value="EGF_1"/>
    <property type="match status" value="2"/>
</dbReference>
<dbReference type="PANTHER" id="PTHR11062:SF268">
    <property type="entry name" value="FAMILY PROTEIN, PUTATIVE, EXPRESSED-RELATED"/>
    <property type="match status" value="1"/>
</dbReference>
<proteinExistence type="inferred from homology"/>
<evidence type="ECO:0000256" key="1">
    <source>
        <dbReference type="ARBA" id="ARBA00004323"/>
    </source>
</evidence>
<dbReference type="GO" id="GO:0000139">
    <property type="term" value="C:Golgi membrane"/>
    <property type="evidence" value="ECO:0007669"/>
    <property type="project" value="UniProtKB-SubCell"/>
</dbReference>
<dbReference type="PROSITE" id="PS01186">
    <property type="entry name" value="EGF_2"/>
    <property type="match status" value="1"/>
</dbReference>
<evidence type="ECO:0000313" key="6">
    <source>
        <dbReference type="EMBL" id="GFR52399.1"/>
    </source>
</evidence>
<comment type="caution">
    <text evidence="4">Lacks conserved residue(s) required for the propagation of feature annotation.</text>
</comment>
<dbReference type="Pfam" id="PF23106">
    <property type="entry name" value="EGF_Teneurin"/>
    <property type="match status" value="1"/>
</dbReference>
<dbReference type="Pfam" id="PF03016">
    <property type="entry name" value="Exostosin_GT47"/>
    <property type="match status" value="1"/>
</dbReference>
<keyword evidence="7" id="KW-1185">Reference proteome</keyword>
<organism evidence="6 7">
    <name type="scientific">Astrephomene gubernaculifera</name>
    <dbReference type="NCBI Taxonomy" id="47775"/>
    <lineage>
        <taxon>Eukaryota</taxon>
        <taxon>Viridiplantae</taxon>
        <taxon>Chlorophyta</taxon>
        <taxon>core chlorophytes</taxon>
        <taxon>Chlorophyceae</taxon>
        <taxon>CS clade</taxon>
        <taxon>Chlamydomonadales</taxon>
        <taxon>Astrephomenaceae</taxon>
        <taxon>Astrephomene</taxon>
    </lineage>
</organism>
<feature type="disulfide bond" evidence="4">
    <location>
        <begin position="117"/>
        <end position="127"/>
    </location>
</feature>
<keyword evidence="3" id="KW-0333">Golgi apparatus</keyword>
<protein>
    <recommendedName>
        <fullName evidence="5">EGF-like domain-containing protein</fullName>
    </recommendedName>
</protein>
<dbReference type="PANTHER" id="PTHR11062">
    <property type="entry name" value="EXOSTOSIN HEPARAN SULFATE GLYCOSYLTRANSFERASE -RELATED"/>
    <property type="match status" value="1"/>
</dbReference>
<dbReference type="GO" id="GO:0016757">
    <property type="term" value="F:glycosyltransferase activity"/>
    <property type="evidence" value="ECO:0007669"/>
    <property type="project" value="InterPro"/>
</dbReference>
<dbReference type="InterPro" id="IPR004263">
    <property type="entry name" value="Exostosin"/>
</dbReference>
<comment type="caution">
    <text evidence="6">The sequence shown here is derived from an EMBL/GenBank/DDBJ whole genome shotgun (WGS) entry which is preliminary data.</text>
</comment>
<dbReference type="InterPro" id="IPR000742">
    <property type="entry name" value="EGF"/>
</dbReference>
<evidence type="ECO:0000256" key="4">
    <source>
        <dbReference type="PROSITE-ProRule" id="PRU00076"/>
    </source>
</evidence>
<dbReference type="EMBL" id="BMAR01000062">
    <property type="protein sequence ID" value="GFR52399.1"/>
    <property type="molecule type" value="Genomic_DNA"/>
</dbReference>
<gene>
    <name evidence="6" type="ORF">Agub_g14911</name>
</gene>
<name>A0AAD3HSP3_9CHLO</name>
<comment type="similarity">
    <text evidence="2">Belongs to the glycosyltransferase 47 family.</text>
</comment>
<evidence type="ECO:0000256" key="2">
    <source>
        <dbReference type="ARBA" id="ARBA00010271"/>
    </source>
</evidence>
<reference evidence="6 7" key="1">
    <citation type="journal article" date="2021" name="Sci. Rep.">
        <title>Genome sequencing of the multicellular alga Astrephomene provides insights into convergent evolution of germ-soma differentiation.</title>
        <authorList>
            <person name="Yamashita S."/>
            <person name="Yamamoto K."/>
            <person name="Matsuzaki R."/>
            <person name="Suzuki S."/>
            <person name="Yamaguchi H."/>
            <person name="Hirooka S."/>
            <person name="Minakuchi Y."/>
            <person name="Miyagishima S."/>
            <person name="Kawachi M."/>
            <person name="Toyoda A."/>
            <person name="Nozaki H."/>
        </authorList>
    </citation>
    <scope>NUCLEOTIDE SEQUENCE [LARGE SCALE GENOMIC DNA]</scope>
    <source>
        <strain evidence="6 7">NIES-4017</strain>
    </source>
</reference>
<dbReference type="Gene3D" id="2.10.25.10">
    <property type="entry name" value="Laminin"/>
    <property type="match status" value="1"/>
</dbReference>
<evidence type="ECO:0000313" key="7">
    <source>
        <dbReference type="Proteomes" id="UP001054857"/>
    </source>
</evidence>
<dbReference type="InterPro" id="IPR040911">
    <property type="entry name" value="Exostosin_GT47"/>
</dbReference>
<evidence type="ECO:0000256" key="3">
    <source>
        <dbReference type="ARBA" id="ARBA00023034"/>
    </source>
</evidence>
<sequence>MSGKRYRADAIASLAAFLFAFMNLELAYSGPSRNLLGFSVPKVKHILPSKQYIIANNTARANAQFRDTGYWQAGSGTVGPDGVSRRRCAVARGTWCGPYSRQTPISTRPVPRGSKECPNKCSGWGNCNYDSGKCECPAGRGGPDCGQEVKRPCSNRYRHPHEHDVDHAVGHIGPDKHDLNPFAPGWLASRCYGYCVDDLALCVCGHESKYRHIPAPPGSPPWTPPVQWGRPTVDGCMIGTHKDGRRLDWGLSYLKYEDVYGPDGWCNKEDPTHHCGCVWDGNAWPCDGSRRYEAFCVNQCTGHGDCHMGYCRCHPGWYGLDCSRKQAGAELEEGRLGEPWLQEVVVVPPASLPTPPTPTRPRPLIYVYDMPTEYTSKMLQYRLGVDSCLWRRYTEQNTSLLLSTTYAVEIYLHEMMLQSEHRTFDPEEADYFYVPMYITCFMWPVLGWADHPWWHAPYAHSRPMHVANMILEAHQWLSTSFPWWNRRGGRDHIWLMAHDEGACYMPTVVYNTSIILTHWGRMDLEHTSGSAYDQDNYHEPMKADTFHGWKGFDWVNKTTGHPCYNPEKDLVIPAFKPPDRLRHSPLLNGLPLVRDIMLYFRGDIGAGRQNHYSRGIRQKLFKLAHDGDWATKHRIYIGTGETLPGDYSEHLSRSKFCLVAPGDGWSPRAEDAILHGCVPLVVMDGVHAVFESLLDWESFSLRIRESALEAVPELLEGVAPERLARLQRNLARVWHRFAYATGPVLRQRYKFMSDSNDKDLPRDVREGLAKLPPRETPFQPVREFAFEDDAFSTIMQWLYHRINETR</sequence>
<keyword evidence="4" id="KW-0245">EGF-like domain</keyword>
<accession>A0AAD3HSP3</accession>
<keyword evidence="4" id="KW-1015">Disulfide bond</keyword>
<dbReference type="AlphaFoldDB" id="A0AAD3HSP3"/>
<feature type="disulfide bond" evidence="4">
    <location>
        <begin position="136"/>
        <end position="145"/>
    </location>
</feature>
<dbReference type="PROSITE" id="PS50026">
    <property type="entry name" value="EGF_3"/>
    <property type="match status" value="1"/>
</dbReference>
<comment type="subcellular location">
    <subcellularLocation>
        <location evidence="1">Golgi apparatus membrane</location>
        <topology evidence="1">Single-pass type II membrane protein</topology>
    </subcellularLocation>
</comment>
<dbReference type="Proteomes" id="UP001054857">
    <property type="component" value="Unassembled WGS sequence"/>
</dbReference>